<evidence type="ECO:0000259" key="9">
    <source>
        <dbReference type="PROSITE" id="PS50109"/>
    </source>
</evidence>
<keyword evidence="11" id="KW-0547">Nucleotide-binding</keyword>
<dbReference type="GO" id="GO:0016020">
    <property type="term" value="C:membrane"/>
    <property type="evidence" value="ECO:0007669"/>
    <property type="project" value="UniProtKB-SubCell"/>
</dbReference>
<gene>
    <name evidence="11" type="ORF">QGN29_00030</name>
</gene>
<dbReference type="PANTHER" id="PTHR43711:SF1">
    <property type="entry name" value="HISTIDINE KINASE 1"/>
    <property type="match status" value="1"/>
</dbReference>
<dbReference type="RefSeq" id="WP_310798594.1">
    <property type="nucleotide sequence ID" value="NZ_CP123872.1"/>
</dbReference>
<comment type="subcellular location">
    <subcellularLocation>
        <location evidence="2">Membrane</location>
    </subcellularLocation>
</comment>
<evidence type="ECO:0000256" key="8">
    <source>
        <dbReference type="SAM" id="Phobius"/>
    </source>
</evidence>
<evidence type="ECO:0000256" key="1">
    <source>
        <dbReference type="ARBA" id="ARBA00000085"/>
    </source>
</evidence>
<evidence type="ECO:0000256" key="4">
    <source>
        <dbReference type="ARBA" id="ARBA00022553"/>
    </source>
</evidence>
<dbReference type="GO" id="GO:0000155">
    <property type="term" value="F:phosphorelay sensor kinase activity"/>
    <property type="evidence" value="ECO:0007669"/>
    <property type="project" value="InterPro"/>
</dbReference>
<evidence type="ECO:0000256" key="3">
    <source>
        <dbReference type="ARBA" id="ARBA00012438"/>
    </source>
</evidence>
<dbReference type="Proteomes" id="UP001268683">
    <property type="component" value="Chromosome"/>
</dbReference>
<evidence type="ECO:0000313" key="12">
    <source>
        <dbReference type="Proteomes" id="UP001268683"/>
    </source>
</evidence>
<keyword evidence="7" id="KW-0902">Two-component regulatory system</keyword>
<dbReference type="PROSITE" id="PS50109">
    <property type="entry name" value="HIS_KIN"/>
    <property type="match status" value="1"/>
</dbReference>
<dbReference type="InterPro" id="IPR036097">
    <property type="entry name" value="HisK_dim/P_sf"/>
</dbReference>
<dbReference type="AlphaFoldDB" id="A0AA52EIN9"/>
<evidence type="ECO:0000256" key="2">
    <source>
        <dbReference type="ARBA" id="ARBA00004370"/>
    </source>
</evidence>
<dbReference type="GO" id="GO:0005524">
    <property type="term" value="F:ATP binding"/>
    <property type="evidence" value="ECO:0007669"/>
    <property type="project" value="UniProtKB-KW"/>
</dbReference>
<dbReference type="SUPFAM" id="SSF47384">
    <property type="entry name" value="Homodimeric domain of signal transducing histidine kinase"/>
    <property type="match status" value="1"/>
</dbReference>
<reference evidence="11" key="1">
    <citation type="submission" date="2023-04" db="EMBL/GenBank/DDBJ databases">
        <title>Complete genome sequence of Temperatibacter marinus.</title>
        <authorList>
            <person name="Rong J.-C."/>
            <person name="Yi M.-L."/>
            <person name="Zhao Q."/>
        </authorList>
    </citation>
    <scope>NUCLEOTIDE SEQUENCE</scope>
    <source>
        <strain evidence="11">NBRC 110045</strain>
    </source>
</reference>
<dbReference type="SMART" id="SM00387">
    <property type="entry name" value="HATPase_c"/>
    <property type="match status" value="1"/>
</dbReference>
<dbReference type="KEGG" id="tmk:QGN29_00030"/>
<dbReference type="SMART" id="SM00388">
    <property type="entry name" value="HisKA"/>
    <property type="match status" value="1"/>
</dbReference>
<dbReference type="InterPro" id="IPR005467">
    <property type="entry name" value="His_kinase_dom"/>
</dbReference>
<dbReference type="PRINTS" id="PR00344">
    <property type="entry name" value="BCTRLSENSOR"/>
</dbReference>
<proteinExistence type="predicted"/>
<comment type="catalytic activity">
    <reaction evidence="1">
        <text>ATP + protein L-histidine = ADP + protein N-phospho-L-histidine.</text>
        <dbReference type="EC" id="2.7.13.3"/>
    </reaction>
</comment>
<dbReference type="EMBL" id="CP123872">
    <property type="protein sequence ID" value="WND02756.1"/>
    <property type="molecule type" value="Genomic_DNA"/>
</dbReference>
<keyword evidence="4" id="KW-0597">Phosphoprotein</keyword>
<dbReference type="InterPro" id="IPR003661">
    <property type="entry name" value="HisK_dim/P_dom"/>
</dbReference>
<dbReference type="PROSITE" id="PS50885">
    <property type="entry name" value="HAMP"/>
    <property type="match status" value="1"/>
</dbReference>
<dbReference type="Pfam" id="PF02518">
    <property type="entry name" value="HATPase_c"/>
    <property type="match status" value="1"/>
</dbReference>
<dbReference type="Pfam" id="PF00512">
    <property type="entry name" value="HisKA"/>
    <property type="match status" value="1"/>
</dbReference>
<feature type="domain" description="Histidine kinase" evidence="9">
    <location>
        <begin position="288"/>
        <end position="509"/>
    </location>
</feature>
<sequence length="514" mass="57144">MARTAVLIAFSVGILLSCLQVYWDYLQEGDELSRSVEEIMLVHSKSSSRVVMILDPELAEEMVEGLVIYPFIREARIIDENNEILASYRDVSTDQELSKNSTTLRIARSFVTDMITFSRDLEVENTFSDKPGRLEVVVDKALGMQPFFSRVMTIFLSGFIRNFLLVGLLYFVFYASLTKPLSQMVGQVSLIDPEQPGERRIPIAENHREDEIGILAQSLNNAFDKSQAMLDNMRATNKALASSEDTLRKRTWELEKEVQNGRKITMELIATKEEAEKANRAKSAFLANVSHELRTPLNAIIGFSSIMSDEMFGPIGNDRYKSYLNDIKDSSEHLGALLGEVLDLAKIEAGQMQMEPEDFAFTDLLNESVSLMSGQAASKSLKLTSKIPNDLPLLHGDRLRIKQSVINILSNAIKFTPESGKVHLEAHIREDGGCSVYVEDTGIGIPSEEHEDIFTPFMRASGALSRSHEGTGLGLAIVASFVNEHEGTIELDSEMGEGTKITINFPAERSISSS</sequence>
<dbReference type="InterPro" id="IPR004358">
    <property type="entry name" value="Sig_transdc_His_kin-like_C"/>
</dbReference>
<dbReference type="SUPFAM" id="SSF55874">
    <property type="entry name" value="ATPase domain of HSP90 chaperone/DNA topoisomerase II/histidine kinase"/>
    <property type="match status" value="1"/>
</dbReference>
<dbReference type="Gene3D" id="3.30.565.10">
    <property type="entry name" value="Histidine kinase-like ATPase, C-terminal domain"/>
    <property type="match status" value="1"/>
</dbReference>
<evidence type="ECO:0000256" key="7">
    <source>
        <dbReference type="ARBA" id="ARBA00023012"/>
    </source>
</evidence>
<keyword evidence="8" id="KW-0472">Membrane</keyword>
<feature type="transmembrane region" description="Helical" evidence="8">
    <location>
        <begin position="6"/>
        <end position="25"/>
    </location>
</feature>
<accession>A0AA52EIN9</accession>
<dbReference type="CDD" id="cd00082">
    <property type="entry name" value="HisKA"/>
    <property type="match status" value="1"/>
</dbReference>
<feature type="domain" description="HAMP" evidence="10">
    <location>
        <begin position="175"/>
        <end position="231"/>
    </location>
</feature>
<dbReference type="InterPro" id="IPR003660">
    <property type="entry name" value="HAMP_dom"/>
</dbReference>
<dbReference type="Gene3D" id="6.10.340.10">
    <property type="match status" value="1"/>
</dbReference>
<dbReference type="InterPro" id="IPR036890">
    <property type="entry name" value="HATPase_C_sf"/>
</dbReference>
<feature type="transmembrane region" description="Helical" evidence="8">
    <location>
        <begin position="154"/>
        <end position="177"/>
    </location>
</feature>
<dbReference type="InterPro" id="IPR003594">
    <property type="entry name" value="HATPase_dom"/>
</dbReference>
<name>A0AA52EIN9_9PROT</name>
<protein>
    <recommendedName>
        <fullName evidence="3">histidine kinase</fullName>
        <ecNumber evidence="3">2.7.13.3</ecNumber>
    </recommendedName>
</protein>
<evidence type="ECO:0000256" key="6">
    <source>
        <dbReference type="ARBA" id="ARBA00022777"/>
    </source>
</evidence>
<keyword evidence="8" id="KW-1133">Transmembrane helix</keyword>
<dbReference type="PANTHER" id="PTHR43711">
    <property type="entry name" value="TWO-COMPONENT HISTIDINE KINASE"/>
    <property type="match status" value="1"/>
</dbReference>
<keyword evidence="11" id="KW-0067">ATP-binding</keyword>
<dbReference type="Gene3D" id="1.10.287.130">
    <property type="match status" value="1"/>
</dbReference>
<keyword evidence="5" id="KW-0808">Transferase</keyword>
<keyword evidence="8" id="KW-0812">Transmembrane</keyword>
<dbReference type="EC" id="2.7.13.3" evidence="3"/>
<organism evidence="11 12">
    <name type="scientific">Temperatibacter marinus</name>
    <dbReference type="NCBI Taxonomy" id="1456591"/>
    <lineage>
        <taxon>Bacteria</taxon>
        <taxon>Pseudomonadati</taxon>
        <taxon>Pseudomonadota</taxon>
        <taxon>Alphaproteobacteria</taxon>
        <taxon>Kordiimonadales</taxon>
        <taxon>Temperatibacteraceae</taxon>
        <taxon>Temperatibacter</taxon>
    </lineage>
</organism>
<evidence type="ECO:0000256" key="5">
    <source>
        <dbReference type="ARBA" id="ARBA00022679"/>
    </source>
</evidence>
<evidence type="ECO:0000259" key="10">
    <source>
        <dbReference type="PROSITE" id="PS50885"/>
    </source>
</evidence>
<dbReference type="InterPro" id="IPR050736">
    <property type="entry name" value="Sensor_HK_Regulatory"/>
</dbReference>
<evidence type="ECO:0000313" key="11">
    <source>
        <dbReference type="EMBL" id="WND02756.1"/>
    </source>
</evidence>
<dbReference type="FunFam" id="3.30.565.10:FF:000010">
    <property type="entry name" value="Sensor histidine kinase RcsC"/>
    <property type="match status" value="1"/>
</dbReference>
<keyword evidence="12" id="KW-1185">Reference proteome</keyword>
<keyword evidence="6" id="KW-0418">Kinase</keyword>
<dbReference type="PROSITE" id="PS51257">
    <property type="entry name" value="PROKAR_LIPOPROTEIN"/>
    <property type="match status" value="1"/>
</dbReference>